<dbReference type="Gramene" id="TraesCS4D03G0395500.3">
    <property type="protein sequence ID" value="TraesCS4D03G0395500.3.CDS"/>
    <property type="gene ID" value="TraesCS4D03G0395500"/>
</dbReference>
<feature type="compositionally biased region" description="Pro residues" evidence="1">
    <location>
        <begin position="68"/>
        <end position="78"/>
    </location>
</feature>
<evidence type="ECO:0008006" key="5">
    <source>
        <dbReference type="Google" id="ProtNLM"/>
    </source>
</evidence>
<feature type="region of interest" description="Disordered" evidence="1">
    <location>
        <begin position="1"/>
        <end position="29"/>
    </location>
</feature>
<keyword evidence="2" id="KW-0472">Membrane</keyword>
<dbReference type="PaxDb" id="4565-Traes_4DL_53D9C27CA.1"/>
<dbReference type="EnsemblPlants" id="TraesCS4D02G164000.3">
    <property type="protein sequence ID" value="TraesCS4D02G164000.3"/>
    <property type="gene ID" value="TraesCS4D02G164000"/>
</dbReference>
<accession>A0A3B6JJT9</accession>
<dbReference type="Proteomes" id="UP000019116">
    <property type="component" value="Chromosome 4D"/>
</dbReference>
<reference evidence="3" key="2">
    <citation type="submission" date="2018-10" db="UniProtKB">
        <authorList>
            <consortium name="EnsemblPlants"/>
        </authorList>
    </citation>
    <scope>IDENTIFICATION</scope>
</reference>
<feature type="compositionally biased region" description="Low complexity" evidence="1">
    <location>
        <begin position="50"/>
        <end position="67"/>
    </location>
</feature>
<keyword evidence="2" id="KW-1133">Transmembrane helix</keyword>
<organism evidence="3">
    <name type="scientific">Triticum aestivum</name>
    <name type="common">Wheat</name>
    <dbReference type="NCBI Taxonomy" id="4565"/>
    <lineage>
        <taxon>Eukaryota</taxon>
        <taxon>Viridiplantae</taxon>
        <taxon>Streptophyta</taxon>
        <taxon>Embryophyta</taxon>
        <taxon>Tracheophyta</taxon>
        <taxon>Spermatophyta</taxon>
        <taxon>Magnoliopsida</taxon>
        <taxon>Liliopsida</taxon>
        <taxon>Poales</taxon>
        <taxon>Poaceae</taxon>
        <taxon>BOP clade</taxon>
        <taxon>Pooideae</taxon>
        <taxon>Triticodae</taxon>
        <taxon>Triticeae</taxon>
        <taxon>Triticinae</taxon>
        <taxon>Triticum</taxon>
    </lineage>
</organism>
<keyword evidence="2" id="KW-0812">Transmembrane</keyword>
<dbReference type="AlphaFoldDB" id="A0A3B6JJT9"/>
<dbReference type="InterPro" id="IPR013083">
    <property type="entry name" value="Znf_RING/FYVE/PHD"/>
</dbReference>
<dbReference type="PANTHER" id="PTHR16295:SF31">
    <property type="entry name" value="OS03G0356652 PROTEIN"/>
    <property type="match status" value="1"/>
</dbReference>
<dbReference type="OrthoDB" id="193703at2759"/>
<dbReference type="Gramene" id="TraesRN4D0100409300.3">
    <property type="protein sequence ID" value="TraesRN4D0100409300.3"/>
    <property type="gene ID" value="TraesRN4D0100409300"/>
</dbReference>
<feature type="region of interest" description="Disordered" evidence="1">
    <location>
        <begin position="50"/>
        <end position="114"/>
    </location>
</feature>
<dbReference type="GO" id="GO:0005739">
    <property type="term" value="C:mitochondrion"/>
    <property type="evidence" value="ECO:0000318"/>
    <property type="project" value="GO_Central"/>
</dbReference>
<reference evidence="3" key="1">
    <citation type="submission" date="2018-08" db="EMBL/GenBank/DDBJ databases">
        <authorList>
            <person name="Rossello M."/>
        </authorList>
    </citation>
    <scope>NUCLEOTIDE SEQUENCE [LARGE SCALE GENOMIC DNA]</scope>
    <source>
        <strain evidence="3">cv. Chinese Spring</strain>
    </source>
</reference>
<evidence type="ECO:0000313" key="4">
    <source>
        <dbReference type="Proteomes" id="UP000019116"/>
    </source>
</evidence>
<dbReference type="PANTHER" id="PTHR16295">
    <property type="entry name" value="TRAF-TYPE ZINC FINGER PROTEIN-RELATED"/>
    <property type="match status" value="1"/>
</dbReference>
<dbReference type="Gene3D" id="3.30.40.10">
    <property type="entry name" value="Zinc/RING finger domain, C3HC4 (zinc finger)"/>
    <property type="match status" value="2"/>
</dbReference>
<dbReference type="InterPro" id="IPR051986">
    <property type="entry name" value="Innate_Immune_Apopt_Reg"/>
</dbReference>
<keyword evidence="4" id="KW-1185">Reference proteome</keyword>
<evidence type="ECO:0000313" key="3">
    <source>
        <dbReference type="EnsemblPlants" id="TraesCS4D02G164000.3"/>
    </source>
</evidence>
<dbReference type="Gramene" id="TraesCS4D02G164000.3">
    <property type="protein sequence ID" value="TraesCS4D02G164000.3"/>
    <property type="gene ID" value="TraesCS4D02G164000"/>
</dbReference>
<dbReference type="STRING" id="4565.A0A3B6JJT9"/>
<gene>
    <name evidence="3" type="primary">LOC123097422</name>
</gene>
<evidence type="ECO:0000256" key="1">
    <source>
        <dbReference type="SAM" id="MobiDB-lite"/>
    </source>
</evidence>
<sequence length="318" mass="35241">MNLVELLPTPTFKKKHSVPRLGSSSGVRTETRPDLFSLLFPGSHNLSPSLPSFPAFSSPHQTSTRPPATHPPRPPSAPRCPRWTTAALPCPIGNEESVPQESAIRPSGPKTSAMADAGSHIAAVVATSTCTHCQREIPSSNIDLHSVHCARNLQKCEHCGEMVPRKLMEEHYNENHAPVNCSLCKETLRPEILDLHKSEQCTQRMVACAYCEYELPAIDIHEHQDVCGNRTEFCQTCKNYIRLREWIGHEMQCHVSSNGSEESSSARTIPEREVRPPPPVRPVRAVPAAQHRRLLFTIAVTGIAVMVGSILFQKEESF</sequence>
<protein>
    <recommendedName>
        <fullName evidence="5">TRAF-type domain-containing protein</fullName>
    </recommendedName>
</protein>
<evidence type="ECO:0000256" key="2">
    <source>
        <dbReference type="SAM" id="Phobius"/>
    </source>
</evidence>
<feature type="transmembrane region" description="Helical" evidence="2">
    <location>
        <begin position="294"/>
        <end position="312"/>
    </location>
</feature>
<proteinExistence type="predicted"/>
<name>A0A3B6JJT9_WHEAT</name>
<feature type="region of interest" description="Disordered" evidence="1">
    <location>
        <begin position="257"/>
        <end position="283"/>
    </location>
</feature>